<dbReference type="AlphaFoldDB" id="A0AAE3DR76"/>
<comment type="function">
    <text evidence="7">Catalyzes the synthesis of 5,6-dihydrouridine (D), a modified base found in the D-loop of most tRNAs, via the reduction of the C5-C6 double bond in target uridines.</text>
</comment>
<dbReference type="PANTHER" id="PTHR45846">
    <property type="entry name" value="TRNA-DIHYDROURIDINE(47) SYNTHASE [NAD(P)(+)]-LIKE"/>
    <property type="match status" value="1"/>
</dbReference>
<evidence type="ECO:0000313" key="12">
    <source>
        <dbReference type="Proteomes" id="UP001197875"/>
    </source>
</evidence>
<dbReference type="SUPFAM" id="SSF51395">
    <property type="entry name" value="FMN-linked oxidoreductases"/>
    <property type="match status" value="1"/>
</dbReference>
<dbReference type="CDD" id="cd02801">
    <property type="entry name" value="DUS_like_FMN"/>
    <property type="match status" value="1"/>
</dbReference>
<keyword evidence="9" id="KW-0547">Nucleotide-binding</keyword>
<feature type="binding site" evidence="9">
    <location>
        <position position="64"/>
    </location>
    <ligand>
        <name>FMN</name>
        <dbReference type="ChEBI" id="CHEBI:58210"/>
    </ligand>
</feature>
<evidence type="ECO:0000313" key="11">
    <source>
        <dbReference type="EMBL" id="MCC2188934.1"/>
    </source>
</evidence>
<dbReference type="Pfam" id="PF01207">
    <property type="entry name" value="Dus"/>
    <property type="match status" value="1"/>
</dbReference>
<name>A0AAE3DR76_9FIRM</name>
<comment type="cofactor">
    <cofactor evidence="1 7 9">
        <name>FMN</name>
        <dbReference type="ChEBI" id="CHEBI:58210"/>
    </cofactor>
</comment>
<dbReference type="Gene3D" id="3.20.20.70">
    <property type="entry name" value="Aldolase class I"/>
    <property type="match status" value="1"/>
</dbReference>
<feature type="domain" description="DUS-like FMN-binding" evidence="10">
    <location>
        <begin position="5"/>
        <end position="246"/>
    </location>
</feature>
<gene>
    <name evidence="11" type="ORF">LKD71_03685</name>
</gene>
<feature type="binding site" evidence="9">
    <location>
        <position position="162"/>
    </location>
    <ligand>
        <name>FMN</name>
        <dbReference type="ChEBI" id="CHEBI:58210"/>
    </ligand>
</feature>
<evidence type="ECO:0000256" key="2">
    <source>
        <dbReference type="ARBA" id="ARBA00022630"/>
    </source>
</evidence>
<dbReference type="Proteomes" id="UP001197875">
    <property type="component" value="Unassembled WGS sequence"/>
</dbReference>
<feature type="binding site" evidence="9">
    <location>
        <position position="133"/>
    </location>
    <ligand>
        <name>FMN</name>
        <dbReference type="ChEBI" id="CHEBI:58210"/>
    </ligand>
</feature>
<protein>
    <recommendedName>
        <fullName evidence="7">tRNA-dihydrouridine synthase</fullName>
        <ecNumber evidence="7">1.3.1.-</ecNumber>
    </recommendedName>
</protein>
<dbReference type="InterPro" id="IPR001269">
    <property type="entry name" value="DUS_fam"/>
</dbReference>
<dbReference type="RefSeq" id="WP_227614392.1">
    <property type="nucleotide sequence ID" value="NZ_JAJEPR010000004.1"/>
</dbReference>
<dbReference type="InterPro" id="IPR035587">
    <property type="entry name" value="DUS-like_FMN-bd"/>
</dbReference>
<comment type="similarity">
    <text evidence="7">Belongs to the dus family.</text>
</comment>
<keyword evidence="5" id="KW-0521">NADP</keyword>
<evidence type="ECO:0000256" key="1">
    <source>
        <dbReference type="ARBA" id="ARBA00001917"/>
    </source>
</evidence>
<dbReference type="InterPro" id="IPR013785">
    <property type="entry name" value="Aldolase_TIM"/>
</dbReference>
<feature type="binding site" evidence="9">
    <location>
        <begin position="218"/>
        <end position="219"/>
    </location>
    <ligand>
        <name>FMN</name>
        <dbReference type="ChEBI" id="CHEBI:58210"/>
    </ligand>
</feature>
<evidence type="ECO:0000256" key="5">
    <source>
        <dbReference type="ARBA" id="ARBA00022857"/>
    </source>
</evidence>
<evidence type="ECO:0000256" key="6">
    <source>
        <dbReference type="ARBA" id="ARBA00023002"/>
    </source>
</evidence>
<organism evidence="11 12">
    <name type="scientific">Fusicatenibacter faecihominis</name>
    <dbReference type="NCBI Taxonomy" id="2881276"/>
    <lineage>
        <taxon>Bacteria</taxon>
        <taxon>Bacillati</taxon>
        <taxon>Bacillota</taxon>
        <taxon>Clostridia</taxon>
        <taxon>Lachnospirales</taxon>
        <taxon>Lachnospiraceae</taxon>
        <taxon>Fusicatenibacter</taxon>
    </lineage>
</organism>
<feature type="active site" description="Proton donor" evidence="8">
    <location>
        <position position="94"/>
    </location>
</feature>
<evidence type="ECO:0000256" key="7">
    <source>
        <dbReference type="PIRNR" id="PIRNR006621"/>
    </source>
</evidence>
<dbReference type="EMBL" id="JAJEPR010000004">
    <property type="protein sequence ID" value="MCC2188934.1"/>
    <property type="molecule type" value="Genomic_DNA"/>
</dbReference>
<reference evidence="11 12" key="1">
    <citation type="submission" date="2021-10" db="EMBL/GenBank/DDBJ databases">
        <title>Anaerobic single-cell dispensing facilitates the cultivation of human gut bacteria.</title>
        <authorList>
            <person name="Afrizal A."/>
        </authorList>
    </citation>
    <scope>NUCLEOTIDE SEQUENCE [LARGE SCALE GENOMIC DNA]</scope>
    <source>
        <strain evidence="11 12">CLA-AA-H277</strain>
    </source>
</reference>
<dbReference type="PROSITE" id="PS01136">
    <property type="entry name" value="UPF0034"/>
    <property type="match status" value="1"/>
</dbReference>
<comment type="caution">
    <text evidence="11">The sequence shown here is derived from an EMBL/GenBank/DDBJ whole genome shotgun (WGS) entry which is preliminary data.</text>
</comment>
<evidence type="ECO:0000256" key="9">
    <source>
        <dbReference type="PIRSR" id="PIRSR006621-2"/>
    </source>
</evidence>
<proteinExistence type="inferred from homology"/>
<dbReference type="GO" id="GO:0017150">
    <property type="term" value="F:tRNA dihydrouridine synthase activity"/>
    <property type="evidence" value="ECO:0007669"/>
    <property type="project" value="InterPro"/>
</dbReference>
<dbReference type="PIRSF" id="PIRSF006621">
    <property type="entry name" value="Dus"/>
    <property type="match status" value="1"/>
</dbReference>
<dbReference type="GO" id="GO:0050660">
    <property type="term" value="F:flavin adenine dinucleotide binding"/>
    <property type="evidence" value="ECO:0007669"/>
    <property type="project" value="InterPro"/>
</dbReference>
<keyword evidence="6 7" id="KW-0560">Oxidoreductase</keyword>
<keyword evidence="12" id="KW-1185">Reference proteome</keyword>
<dbReference type="GO" id="GO:0003723">
    <property type="term" value="F:RNA binding"/>
    <property type="evidence" value="ECO:0007669"/>
    <property type="project" value="TreeGrafter"/>
</dbReference>
<dbReference type="PANTHER" id="PTHR45846:SF1">
    <property type="entry name" value="TRNA-DIHYDROURIDINE(47) SYNTHASE [NAD(P)(+)]-LIKE"/>
    <property type="match status" value="1"/>
</dbReference>
<evidence type="ECO:0000256" key="3">
    <source>
        <dbReference type="ARBA" id="ARBA00022643"/>
    </source>
</evidence>
<evidence type="ECO:0000256" key="4">
    <source>
        <dbReference type="ARBA" id="ARBA00022694"/>
    </source>
</evidence>
<dbReference type="EC" id="1.3.1.-" evidence="7"/>
<dbReference type="InterPro" id="IPR018517">
    <property type="entry name" value="tRNA_hU_synthase_CS"/>
</dbReference>
<keyword evidence="2 7" id="KW-0285">Flavoprotein</keyword>
<sequence>MNYYFAPMEGITGHIYRRVHGECFRSPDKYFTPFLVPGTKKIFRNREIQDILPENNPGLTVVPQILTGKSEDFIRGARELQRYGFQEINLNLGCPSGTVVAKGKGSGMLADPDQLEAFLDEIFSALDLKISVKTRIGLEEPEEFSRLLTLFNRFPLVELIVHPRLRKDFYKGKPDLEAFALAVRESKNPLCYNGDLFSKEMVRQFTEQFPSVDRLMLGRGLVANPALLNELYGEHGLSKESFLHFHDRLVEEYRGVMSGDKDVLFKMKELWFYMSHLFTSPETYMKKIKKAGSLAVYEEIVHALLREQEIAPKTFYTF</sequence>
<keyword evidence="4 7" id="KW-0819">tRNA processing</keyword>
<evidence type="ECO:0000259" key="10">
    <source>
        <dbReference type="Pfam" id="PF01207"/>
    </source>
</evidence>
<keyword evidence="3 7" id="KW-0288">FMN</keyword>
<evidence type="ECO:0000256" key="8">
    <source>
        <dbReference type="PIRSR" id="PIRSR006621-1"/>
    </source>
</evidence>
<accession>A0AAE3DR76</accession>